<dbReference type="Proteomes" id="UP000299102">
    <property type="component" value="Unassembled WGS sequence"/>
</dbReference>
<accession>A0A4C1WQ74</accession>
<evidence type="ECO:0000313" key="2">
    <source>
        <dbReference type="Proteomes" id="UP000299102"/>
    </source>
</evidence>
<protein>
    <submittedName>
        <fullName evidence="1">Uncharacterized protein</fullName>
    </submittedName>
</protein>
<dbReference type="EMBL" id="BGZK01000614">
    <property type="protein sequence ID" value="GBP53010.1"/>
    <property type="molecule type" value="Genomic_DNA"/>
</dbReference>
<name>A0A4C1WQ74_EUMVA</name>
<proteinExistence type="predicted"/>
<gene>
    <name evidence="1" type="ORF">EVAR_80972_1</name>
</gene>
<organism evidence="1 2">
    <name type="scientific">Eumeta variegata</name>
    <name type="common">Bagworm moth</name>
    <name type="synonym">Eumeta japonica</name>
    <dbReference type="NCBI Taxonomy" id="151549"/>
    <lineage>
        <taxon>Eukaryota</taxon>
        <taxon>Metazoa</taxon>
        <taxon>Ecdysozoa</taxon>
        <taxon>Arthropoda</taxon>
        <taxon>Hexapoda</taxon>
        <taxon>Insecta</taxon>
        <taxon>Pterygota</taxon>
        <taxon>Neoptera</taxon>
        <taxon>Endopterygota</taxon>
        <taxon>Lepidoptera</taxon>
        <taxon>Glossata</taxon>
        <taxon>Ditrysia</taxon>
        <taxon>Tineoidea</taxon>
        <taxon>Psychidae</taxon>
        <taxon>Oiketicinae</taxon>
        <taxon>Eumeta</taxon>
    </lineage>
</organism>
<reference evidence="1 2" key="1">
    <citation type="journal article" date="2019" name="Commun. Biol.">
        <title>The bagworm genome reveals a unique fibroin gene that provides high tensile strength.</title>
        <authorList>
            <person name="Kono N."/>
            <person name="Nakamura H."/>
            <person name="Ohtoshi R."/>
            <person name="Tomita M."/>
            <person name="Numata K."/>
            <person name="Arakawa K."/>
        </authorList>
    </citation>
    <scope>NUCLEOTIDE SEQUENCE [LARGE SCALE GENOMIC DNA]</scope>
</reference>
<keyword evidence="2" id="KW-1185">Reference proteome</keyword>
<sequence>MLSKTLADSILLLANGIIDGFKTEIRITVLTHRCGKGQGKITWVKDNEALRGGQYICCPLVKSSEISNAPEWDVEIFYLPNQSTGIFFLRCRTRAPYDVWQFMNSAISSGTAALP</sequence>
<comment type="caution">
    <text evidence="1">The sequence shown here is derived from an EMBL/GenBank/DDBJ whole genome shotgun (WGS) entry which is preliminary data.</text>
</comment>
<evidence type="ECO:0000313" key="1">
    <source>
        <dbReference type="EMBL" id="GBP53010.1"/>
    </source>
</evidence>
<dbReference type="AlphaFoldDB" id="A0A4C1WQ74"/>